<dbReference type="EMBL" id="RQTK01000368">
    <property type="protein sequence ID" value="RUS80891.1"/>
    <property type="molecule type" value="Genomic_DNA"/>
</dbReference>
<evidence type="ECO:0000256" key="9">
    <source>
        <dbReference type="SAM" id="Phobius"/>
    </source>
</evidence>
<dbReference type="GO" id="GO:0008270">
    <property type="term" value="F:zinc ion binding"/>
    <property type="evidence" value="ECO:0007669"/>
    <property type="project" value="TreeGrafter"/>
</dbReference>
<evidence type="ECO:0000313" key="11">
    <source>
        <dbReference type="EMBL" id="RUS80891.1"/>
    </source>
</evidence>
<feature type="compositionally biased region" description="Basic and acidic residues" evidence="8">
    <location>
        <begin position="9"/>
        <end position="20"/>
    </location>
</feature>
<dbReference type="InterPro" id="IPR006629">
    <property type="entry name" value="LITAF"/>
</dbReference>
<comment type="similarity">
    <text evidence="4">Belongs to the CDIP1/LITAF family.</text>
</comment>
<keyword evidence="7 9" id="KW-0472">Membrane</keyword>
<feature type="transmembrane region" description="Helical" evidence="9">
    <location>
        <begin position="94"/>
        <end position="116"/>
    </location>
</feature>
<organism evidence="11 12">
    <name type="scientific">Elysia chlorotica</name>
    <name type="common">Eastern emerald elysia</name>
    <name type="synonym">Sea slug</name>
    <dbReference type="NCBI Taxonomy" id="188477"/>
    <lineage>
        <taxon>Eukaryota</taxon>
        <taxon>Metazoa</taxon>
        <taxon>Spiralia</taxon>
        <taxon>Lophotrochozoa</taxon>
        <taxon>Mollusca</taxon>
        <taxon>Gastropoda</taxon>
        <taxon>Heterobranchia</taxon>
        <taxon>Euthyneura</taxon>
        <taxon>Panpulmonata</taxon>
        <taxon>Sacoglossa</taxon>
        <taxon>Placobranchoidea</taxon>
        <taxon>Plakobranchidae</taxon>
        <taxon>Elysia</taxon>
    </lineage>
</organism>
<dbReference type="Pfam" id="PF10601">
    <property type="entry name" value="zf-LITAF-like"/>
    <property type="match status" value="1"/>
</dbReference>
<feature type="compositionally biased region" description="Basic and acidic residues" evidence="8">
    <location>
        <begin position="44"/>
        <end position="53"/>
    </location>
</feature>
<reference evidence="11 12" key="1">
    <citation type="submission" date="2019-01" db="EMBL/GenBank/DDBJ databases">
        <title>A draft genome assembly of the solar-powered sea slug Elysia chlorotica.</title>
        <authorList>
            <person name="Cai H."/>
            <person name="Li Q."/>
            <person name="Fang X."/>
            <person name="Li J."/>
            <person name="Curtis N.E."/>
            <person name="Altenburger A."/>
            <person name="Shibata T."/>
            <person name="Feng M."/>
            <person name="Maeda T."/>
            <person name="Schwartz J.A."/>
            <person name="Shigenobu S."/>
            <person name="Lundholm N."/>
            <person name="Nishiyama T."/>
            <person name="Yang H."/>
            <person name="Hasebe M."/>
            <person name="Li S."/>
            <person name="Pierce S.K."/>
            <person name="Wang J."/>
        </authorList>
    </citation>
    <scope>NUCLEOTIDE SEQUENCE [LARGE SCALE GENOMIC DNA]</scope>
    <source>
        <strain evidence="11">EC2010</strain>
        <tissue evidence="11">Whole organism of an adult</tissue>
    </source>
</reference>
<comment type="subcellular location">
    <subcellularLocation>
        <location evidence="2">Endosome membrane</location>
        <topology evidence="2">Peripheral membrane protein</topology>
    </subcellularLocation>
    <subcellularLocation>
        <location evidence="1">Late endosome membrane</location>
    </subcellularLocation>
    <subcellularLocation>
        <location evidence="3">Lysosome membrane</location>
        <topology evidence="3">Peripheral membrane protein</topology>
        <orientation evidence="3">Cytoplasmic side</orientation>
    </subcellularLocation>
</comment>
<feature type="region of interest" description="Disordered" evidence="8">
    <location>
        <begin position="1"/>
        <end position="53"/>
    </location>
</feature>
<evidence type="ECO:0000313" key="12">
    <source>
        <dbReference type="Proteomes" id="UP000271974"/>
    </source>
</evidence>
<dbReference type="GO" id="GO:0005765">
    <property type="term" value="C:lysosomal membrane"/>
    <property type="evidence" value="ECO:0007669"/>
    <property type="project" value="UniProtKB-SubCell"/>
</dbReference>
<evidence type="ECO:0000256" key="8">
    <source>
        <dbReference type="SAM" id="MobiDB-lite"/>
    </source>
</evidence>
<evidence type="ECO:0000256" key="7">
    <source>
        <dbReference type="ARBA" id="ARBA00023136"/>
    </source>
</evidence>
<proteinExistence type="inferred from homology"/>
<dbReference type="PANTHER" id="PTHR23292">
    <property type="entry name" value="LIPOPOLYSACCHARIDE-INDUCED TUMOR NECROSIS FACTOR-ALPHA FACTOR"/>
    <property type="match status" value="1"/>
</dbReference>
<accession>A0A3S1HJS6</accession>
<evidence type="ECO:0000256" key="6">
    <source>
        <dbReference type="ARBA" id="ARBA00022833"/>
    </source>
</evidence>
<dbReference type="Proteomes" id="UP000271974">
    <property type="component" value="Unassembled WGS sequence"/>
</dbReference>
<dbReference type="InterPro" id="IPR037519">
    <property type="entry name" value="LITAF_fam"/>
</dbReference>
<keyword evidence="9" id="KW-0812">Transmembrane</keyword>
<evidence type="ECO:0000256" key="1">
    <source>
        <dbReference type="ARBA" id="ARBA00004414"/>
    </source>
</evidence>
<dbReference type="PANTHER" id="PTHR23292:SF6">
    <property type="entry name" value="FI16602P1-RELATED"/>
    <property type="match status" value="1"/>
</dbReference>
<evidence type="ECO:0000256" key="5">
    <source>
        <dbReference type="ARBA" id="ARBA00022723"/>
    </source>
</evidence>
<dbReference type="OrthoDB" id="5599753at2759"/>
<keyword evidence="9" id="KW-1133">Transmembrane helix</keyword>
<dbReference type="AlphaFoldDB" id="A0A3S1HJS6"/>
<sequence>MADAAASDLRSHVSDKDVLKSHPSQVATEHENIQDEKEDDKEEDTNHKEEIEIDKGWEKRQAKWLKSTTVPQYITCPSCGKDGTTMITSRPGKVACLFCLCLAGVGCFYGCCLIPFCVKQCQNTQHLCPNCGIVLATKRLL</sequence>
<keyword evidence="5" id="KW-0479">Metal-binding</keyword>
<keyword evidence="12" id="KW-1185">Reference proteome</keyword>
<evidence type="ECO:0000256" key="3">
    <source>
        <dbReference type="ARBA" id="ARBA00004630"/>
    </source>
</evidence>
<dbReference type="GO" id="GO:0031902">
    <property type="term" value="C:late endosome membrane"/>
    <property type="evidence" value="ECO:0007669"/>
    <property type="project" value="UniProtKB-SubCell"/>
</dbReference>
<protein>
    <recommendedName>
        <fullName evidence="10">LITAF domain-containing protein</fullName>
    </recommendedName>
</protein>
<evidence type="ECO:0000256" key="2">
    <source>
        <dbReference type="ARBA" id="ARBA00004481"/>
    </source>
</evidence>
<dbReference type="STRING" id="188477.A0A3S1HJS6"/>
<keyword evidence="6" id="KW-0862">Zinc</keyword>
<dbReference type="PROSITE" id="PS51837">
    <property type="entry name" value="LITAF"/>
    <property type="match status" value="1"/>
</dbReference>
<evidence type="ECO:0000259" key="10">
    <source>
        <dbReference type="PROSITE" id="PS51837"/>
    </source>
</evidence>
<comment type="caution">
    <text evidence="11">The sequence shown here is derived from an EMBL/GenBank/DDBJ whole genome shotgun (WGS) entry which is preliminary data.</text>
</comment>
<evidence type="ECO:0000256" key="4">
    <source>
        <dbReference type="ARBA" id="ARBA00005975"/>
    </source>
</evidence>
<feature type="domain" description="LITAF" evidence="10">
    <location>
        <begin position="55"/>
        <end position="140"/>
    </location>
</feature>
<gene>
    <name evidence="11" type="ORF">EGW08_011362</name>
</gene>
<dbReference type="SMART" id="SM00714">
    <property type="entry name" value="LITAF"/>
    <property type="match status" value="1"/>
</dbReference>
<name>A0A3S1HJS6_ELYCH</name>